<evidence type="ECO:0008006" key="4">
    <source>
        <dbReference type="Google" id="ProtNLM"/>
    </source>
</evidence>
<sequence>MKIYDVENFPNPLRVRIALAEKNATSNVEFVPVDLLNGEHRTKAFLAKNSLAGVPVLELDDGKFISESTAITEYIDTAFEGPSLMGKTAKERAVINMMQKRAESMVLDAVATYFHHATDGLGPELETYQNVAWGEKQGEKARQGFSYFNDVLAQSAFVGGEQFSIADITLYAGLVFAGFAQIVIPNELTHLVAWQEKVAKRPSVAA</sequence>
<reference evidence="3" key="1">
    <citation type="journal article" date="2015" name="Nature">
        <title>Complex archaea that bridge the gap between prokaryotes and eukaryotes.</title>
        <authorList>
            <person name="Spang A."/>
            <person name="Saw J.H."/>
            <person name="Jorgensen S.L."/>
            <person name="Zaremba-Niedzwiedzka K."/>
            <person name="Martijn J."/>
            <person name="Lind A.E."/>
            <person name="van Eijk R."/>
            <person name="Schleper C."/>
            <person name="Guy L."/>
            <person name="Ettema T.J."/>
        </authorList>
    </citation>
    <scope>NUCLEOTIDE SEQUENCE</scope>
</reference>
<dbReference type="InterPro" id="IPR034345">
    <property type="entry name" value="Gtt2-like_N"/>
</dbReference>
<dbReference type="PANTHER" id="PTHR44051">
    <property type="entry name" value="GLUTATHIONE S-TRANSFERASE-RELATED"/>
    <property type="match status" value="1"/>
</dbReference>
<dbReference type="PANTHER" id="PTHR44051:SF8">
    <property type="entry name" value="GLUTATHIONE S-TRANSFERASE GSTA"/>
    <property type="match status" value="1"/>
</dbReference>
<accession>A0A0F9RLK9</accession>
<dbReference type="InterPro" id="IPR010987">
    <property type="entry name" value="Glutathione-S-Trfase_C-like"/>
</dbReference>
<feature type="domain" description="GST C-terminal" evidence="2">
    <location>
        <begin position="88"/>
        <end position="206"/>
    </location>
</feature>
<dbReference type="CDD" id="cd03051">
    <property type="entry name" value="GST_N_GTT2_like"/>
    <property type="match status" value="1"/>
</dbReference>
<dbReference type="InterPro" id="IPR040079">
    <property type="entry name" value="Glutathione_S-Trfase"/>
</dbReference>
<evidence type="ECO:0000313" key="3">
    <source>
        <dbReference type="EMBL" id="KKN57425.1"/>
    </source>
</evidence>
<dbReference type="PROSITE" id="PS50405">
    <property type="entry name" value="GST_CTER"/>
    <property type="match status" value="1"/>
</dbReference>
<dbReference type="SUPFAM" id="SSF47616">
    <property type="entry name" value="GST C-terminal domain-like"/>
    <property type="match status" value="1"/>
</dbReference>
<evidence type="ECO:0000259" key="1">
    <source>
        <dbReference type="PROSITE" id="PS50404"/>
    </source>
</evidence>
<comment type="caution">
    <text evidence="3">The sequence shown here is derived from an EMBL/GenBank/DDBJ whole genome shotgun (WGS) entry which is preliminary data.</text>
</comment>
<dbReference type="Pfam" id="PF00043">
    <property type="entry name" value="GST_C"/>
    <property type="match status" value="1"/>
</dbReference>
<proteinExistence type="predicted"/>
<dbReference type="Gene3D" id="1.20.1050.10">
    <property type="match status" value="1"/>
</dbReference>
<organism evidence="3">
    <name type="scientific">marine sediment metagenome</name>
    <dbReference type="NCBI Taxonomy" id="412755"/>
    <lineage>
        <taxon>unclassified sequences</taxon>
        <taxon>metagenomes</taxon>
        <taxon>ecological metagenomes</taxon>
    </lineage>
</organism>
<name>A0A0F9RLK9_9ZZZZ</name>
<dbReference type="EMBL" id="LAZR01000803">
    <property type="protein sequence ID" value="KKN57425.1"/>
    <property type="molecule type" value="Genomic_DNA"/>
</dbReference>
<gene>
    <name evidence="3" type="ORF">LCGC14_0562250</name>
</gene>
<dbReference type="Gene3D" id="3.40.30.10">
    <property type="entry name" value="Glutaredoxin"/>
    <property type="match status" value="1"/>
</dbReference>
<dbReference type="SFLD" id="SFLDS00019">
    <property type="entry name" value="Glutathione_Transferase_(cytos"/>
    <property type="match status" value="1"/>
</dbReference>
<protein>
    <recommendedName>
        <fullName evidence="4">Glutathione S-transferase 2</fullName>
    </recommendedName>
</protein>
<feature type="domain" description="GST N-terminal" evidence="1">
    <location>
        <begin position="1"/>
        <end position="83"/>
    </location>
</feature>
<dbReference type="InterPro" id="IPR036282">
    <property type="entry name" value="Glutathione-S-Trfase_C_sf"/>
</dbReference>
<dbReference type="InterPro" id="IPR004045">
    <property type="entry name" value="Glutathione_S-Trfase_N"/>
</dbReference>
<dbReference type="InterPro" id="IPR004046">
    <property type="entry name" value="GST_C"/>
</dbReference>
<dbReference type="AlphaFoldDB" id="A0A0F9RLK9"/>
<dbReference type="PROSITE" id="PS50404">
    <property type="entry name" value="GST_NTER"/>
    <property type="match status" value="1"/>
</dbReference>
<dbReference type="SFLD" id="SFLDG00358">
    <property type="entry name" value="Main_(cytGST)"/>
    <property type="match status" value="1"/>
</dbReference>
<dbReference type="Pfam" id="PF02798">
    <property type="entry name" value="GST_N"/>
    <property type="match status" value="1"/>
</dbReference>
<dbReference type="SUPFAM" id="SSF52833">
    <property type="entry name" value="Thioredoxin-like"/>
    <property type="match status" value="1"/>
</dbReference>
<dbReference type="InterPro" id="IPR036249">
    <property type="entry name" value="Thioredoxin-like_sf"/>
</dbReference>
<evidence type="ECO:0000259" key="2">
    <source>
        <dbReference type="PROSITE" id="PS50405"/>
    </source>
</evidence>